<gene>
    <name evidence="1" type="ORF">TrLO_g14837</name>
</gene>
<name>A0A9W7L058_9STRA</name>
<comment type="caution">
    <text evidence="1">The sequence shown here is derived from an EMBL/GenBank/DDBJ whole genome shotgun (WGS) entry which is preliminary data.</text>
</comment>
<dbReference type="AlphaFoldDB" id="A0A9W7L058"/>
<evidence type="ECO:0000313" key="2">
    <source>
        <dbReference type="Proteomes" id="UP001165122"/>
    </source>
</evidence>
<proteinExistence type="predicted"/>
<keyword evidence="2" id="KW-1185">Reference proteome</keyword>
<sequence>MILSNNDFYGPIPSFLTELCLTETTFCSSHKTNDFAAMARESGVTLVLHAPRKPTALITASATTASTPQTFIAHLVQAASSTLQAHV</sequence>
<evidence type="ECO:0000313" key="1">
    <source>
        <dbReference type="EMBL" id="GMI17734.1"/>
    </source>
</evidence>
<protein>
    <submittedName>
        <fullName evidence="1">Uncharacterized protein</fullName>
    </submittedName>
</protein>
<reference evidence="2" key="1">
    <citation type="journal article" date="2023" name="Commun. Biol.">
        <title>Genome analysis of Parmales, the sister group of diatoms, reveals the evolutionary specialization of diatoms from phago-mixotrophs to photoautotrophs.</title>
        <authorList>
            <person name="Ban H."/>
            <person name="Sato S."/>
            <person name="Yoshikawa S."/>
            <person name="Yamada K."/>
            <person name="Nakamura Y."/>
            <person name="Ichinomiya M."/>
            <person name="Sato N."/>
            <person name="Blanc-Mathieu R."/>
            <person name="Endo H."/>
            <person name="Kuwata A."/>
            <person name="Ogata H."/>
        </authorList>
    </citation>
    <scope>NUCLEOTIDE SEQUENCE [LARGE SCALE GENOMIC DNA]</scope>
    <source>
        <strain evidence="2">NIES 3700</strain>
    </source>
</reference>
<organism evidence="1 2">
    <name type="scientific">Triparma laevis f. longispina</name>
    <dbReference type="NCBI Taxonomy" id="1714387"/>
    <lineage>
        <taxon>Eukaryota</taxon>
        <taxon>Sar</taxon>
        <taxon>Stramenopiles</taxon>
        <taxon>Ochrophyta</taxon>
        <taxon>Bolidophyceae</taxon>
        <taxon>Parmales</taxon>
        <taxon>Triparmaceae</taxon>
        <taxon>Triparma</taxon>
    </lineage>
</organism>
<accession>A0A9W7L058</accession>
<dbReference type="Proteomes" id="UP001165122">
    <property type="component" value="Unassembled WGS sequence"/>
</dbReference>
<dbReference type="EMBL" id="BRXW01000304">
    <property type="protein sequence ID" value="GMI17734.1"/>
    <property type="molecule type" value="Genomic_DNA"/>
</dbReference>